<evidence type="ECO:0000313" key="2">
    <source>
        <dbReference type="Proteomes" id="UP000004070"/>
    </source>
</evidence>
<evidence type="ECO:0008006" key="3">
    <source>
        <dbReference type="Google" id="ProtNLM"/>
    </source>
</evidence>
<accession>B9CLL5</accession>
<organism evidence="1 2">
    <name type="scientific">Lancefieldella rimae (strain ATCC 49626 / DSM 7090 / CCUG 31168 / NBRC 15546 / VPI D140H-11A)</name>
    <name type="common">Atopobium rimae</name>
    <dbReference type="NCBI Taxonomy" id="553184"/>
    <lineage>
        <taxon>Bacteria</taxon>
        <taxon>Bacillati</taxon>
        <taxon>Actinomycetota</taxon>
        <taxon>Coriobacteriia</taxon>
        <taxon>Coriobacteriales</taxon>
        <taxon>Atopobiaceae</taxon>
        <taxon>Lancefieldella</taxon>
    </lineage>
</organism>
<dbReference type="Pfam" id="PF14359">
    <property type="entry name" value="DUF4406"/>
    <property type="match status" value="1"/>
</dbReference>
<dbReference type="SUPFAM" id="SSF52309">
    <property type="entry name" value="N-(deoxy)ribosyltransferase-like"/>
    <property type="match status" value="1"/>
</dbReference>
<gene>
    <name evidence="1" type="ORF">ATORI0001_1191</name>
</gene>
<dbReference type="AlphaFoldDB" id="B9CLL5"/>
<sequence>MGWMMGEAKADGVFKDRWYFVSGAVSGIEDRNKPAFDAVEKWLRQEGAKVVFNPVAVIDANKSWEDAMRICLHVLTENKYDALICLPGSPKSCGSMLEQAVAKSIGTKVLMLDQIALDEIKAQVGAL</sequence>
<dbReference type="Gene3D" id="3.40.50.450">
    <property type="match status" value="1"/>
</dbReference>
<dbReference type="Proteomes" id="UP000004070">
    <property type="component" value="Unassembled WGS sequence"/>
</dbReference>
<dbReference type="STRING" id="1383.IV60_GL000603"/>
<reference evidence="1 2" key="1">
    <citation type="submission" date="2009-01" db="EMBL/GenBank/DDBJ databases">
        <authorList>
            <person name="Madupu R."/>
            <person name="Sebastian Y."/>
            <person name="Durkin A.S."/>
            <person name="Torralba M."/>
            <person name="Methe B."/>
            <person name="Sutton G.G."/>
            <person name="Strausberg R.L."/>
            <person name="Nelson K.E."/>
        </authorList>
    </citation>
    <scope>NUCLEOTIDE SEQUENCE [LARGE SCALE GENOMIC DNA]</scope>
    <source>
        <strain evidence="1 2">ATCC 49626</strain>
    </source>
</reference>
<evidence type="ECO:0000313" key="1">
    <source>
        <dbReference type="EMBL" id="EEE17566.1"/>
    </source>
</evidence>
<dbReference type="EMBL" id="ACFE01000002">
    <property type="protein sequence ID" value="EEE17566.1"/>
    <property type="molecule type" value="Genomic_DNA"/>
</dbReference>
<comment type="caution">
    <text evidence="1">The sequence shown here is derived from an EMBL/GenBank/DDBJ whole genome shotgun (WGS) entry which is preliminary data.</text>
</comment>
<protein>
    <recommendedName>
        <fullName evidence="3">Nucleoside 2-deoxyribosyltransferase</fullName>
    </recommendedName>
</protein>
<proteinExistence type="predicted"/>
<dbReference type="InterPro" id="IPR025518">
    <property type="entry name" value="DUF4406"/>
</dbReference>
<name>B9CLL5_LANR4</name>